<feature type="region of interest" description="Disordered" evidence="1">
    <location>
        <begin position="51"/>
        <end position="107"/>
    </location>
</feature>
<evidence type="ECO:0000313" key="2">
    <source>
        <dbReference type="EMBL" id="CAK0903260.1"/>
    </source>
</evidence>
<accession>A0ABN9XX45</accession>
<evidence type="ECO:0000313" key="3">
    <source>
        <dbReference type="Proteomes" id="UP001189429"/>
    </source>
</evidence>
<feature type="compositionally biased region" description="Low complexity" evidence="1">
    <location>
        <begin position="214"/>
        <end position="227"/>
    </location>
</feature>
<gene>
    <name evidence="2" type="ORF">PCOR1329_LOCUS79615</name>
</gene>
<sequence length="227" mass="25020">MSNILRTDLAQFLCVATVSDTLHLQAQLCGAQDAIEQLQAAAVLALGDMGPEQPWPNAEGGTRVAQHDRREASTRAAFSHRAPPDPAGLPDRHPGRRFVGPPPATSQLARCGQGNSIPHATRVGCHYRQNSPSAPAAAHRYHYFGAPAQPLLEQWRPTLNEHQSQMTLHIDVPEGHRWKVFYILRDSRFPDLASVDHPIPSPQDPRRRARARSSRFTSTVSASSAWD</sequence>
<feature type="region of interest" description="Disordered" evidence="1">
    <location>
        <begin position="193"/>
        <end position="227"/>
    </location>
</feature>
<organism evidence="2 3">
    <name type="scientific">Prorocentrum cordatum</name>
    <dbReference type="NCBI Taxonomy" id="2364126"/>
    <lineage>
        <taxon>Eukaryota</taxon>
        <taxon>Sar</taxon>
        <taxon>Alveolata</taxon>
        <taxon>Dinophyceae</taxon>
        <taxon>Prorocentrales</taxon>
        <taxon>Prorocentraceae</taxon>
        <taxon>Prorocentrum</taxon>
    </lineage>
</organism>
<reference evidence="2" key="1">
    <citation type="submission" date="2023-10" db="EMBL/GenBank/DDBJ databases">
        <authorList>
            <person name="Chen Y."/>
            <person name="Shah S."/>
            <person name="Dougan E. K."/>
            <person name="Thang M."/>
            <person name="Chan C."/>
        </authorList>
    </citation>
    <scope>NUCLEOTIDE SEQUENCE [LARGE SCALE GENOMIC DNA]</scope>
</reference>
<dbReference type="EMBL" id="CAUYUJ010021193">
    <property type="protein sequence ID" value="CAK0903260.1"/>
    <property type="molecule type" value="Genomic_DNA"/>
</dbReference>
<proteinExistence type="predicted"/>
<keyword evidence="3" id="KW-1185">Reference proteome</keyword>
<comment type="caution">
    <text evidence="2">The sequence shown here is derived from an EMBL/GenBank/DDBJ whole genome shotgun (WGS) entry which is preliminary data.</text>
</comment>
<name>A0ABN9XX45_9DINO</name>
<dbReference type="Proteomes" id="UP001189429">
    <property type="component" value="Unassembled WGS sequence"/>
</dbReference>
<protein>
    <submittedName>
        <fullName evidence="2">Uncharacterized protein</fullName>
    </submittedName>
</protein>
<evidence type="ECO:0000256" key="1">
    <source>
        <dbReference type="SAM" id="MobiDB-lite"/>
    </source>
</evidence>